<evidence type="ECO:0000256" key="7">
    <source>
        <dbReference type="ARBA" id="ARBA00023235"/>
    </source>
</evidence>
<dbReference type="GO" id="GO:0003978">
    <property type="term" value="F:UDP-glucose 4-epimerase activity"/>
    <property type="evidence" value="ECO:0007669"/>
    <property type="project" value="UniProtKB-EC"/>
</dbReference>
<accession>A0A1Q2ZSX5</accession>
<dbReference type="GO" id="GO:0030246">
    <property type="term" value="F:carbohydrate binding"/>
    <property type="evidence" value="ECO:0007669"/>
    <property type="project" value="InterPro"/>
</dbReference>
<dbReference type="eggNOG" id="KOG1371">
    <property type="taxonomic scope" value="Eukaryota"/>
</dbReference>
<evidence type="ECO:0000313" key="13">
    <source>
        <dbReference type="Proteomes" id="UP000187013"/>
    </source>
</evidence>
<keyword evidence="7" id="KW-0413">Isomerase</keyword>
<comment type="function">
    <text evidence="8">Mutarotase converts alpha-aldose to the beta-anomer. It is active on D-glucose, L-arabinose, D-xylose, D-galactose, maltose and lactose.</text>
</comment>
<gene>
    <name evidence="12" type="ORF">ZYGR_0A01840</name>
</gene>
<dbReference type="InterPro" id="IPR008183">
    <property type="entry name" value="Aldose_1/G6P_1-epimerase"/>
</dbReference>
<evidence type="ECO:0000256" key="4">
    <source>
        <dbReference type="ARBA" id="ARBA00005028"/>
    </source>
</evidence>
<dbReference type="Gene3D" id="3.40.50.720">
    <property type="entry name" value="NAD(P)-binding Rossmann-like Domain"/>
    <property type="match status" value="1"/>
</dbReference>
<dbReference type="GO" id="GO:0005829">
    <property type="term" value="C:cytosol"/>
    <property type="evidence" value="ECO:0007669"/>
    <property type="project" value="TreeGrafter"/>
</dbReference>
<dbReference type="Pfam" id="PF01370">
    <property type="entry name" value="Epimerase"/>
    <property type="match status" value="1"/>
</dbReference>
<evidence type="ECO:0000256" key="8">
    <source>
        <dbReference type="ARBA" id="ARBA00037676"/>
    </source>
</evidence>
<evidence type="ECO:0000256" key="3">
    <source>
        <dbReference type="ARBA" id="ARBA00004947"/>
    </source>
</evidence>
<dbReference type="InterPro" id="IPR011013">
    <property type="entry name" value="Gal_mutarotase_sf_dom"/>
</dbReference>
<feature type="domain" description="NAD-dependent epimerase/dehydratase" evidence="11">
    <location>
        <begin position="5"/>
        <end position="259"/>
    </location>
</feature>
<evidence type="ECO:0000313" key="12">
    <source>
        <dbReference type="EMBL" id="GAV46592.1"/>
    </source>
</evidence>
<evidence type="ECO:0000256" key="10">
    <source>
        <dbReference type="ARBA" id="ARBA00038238"/>
    </source>
</evidence>
<evidence type="ECO:0000256" key="1">
    <source>
        <dbReference type="ARBA" id="ARBA00000083"/>
    </source>
</evidence>
<dbReference type="AlphaFoldDB" id="A0A1Q2ZSX5"/>
<evidence type="ECO:0000259" key="11">
    <source>
        <dbReference type="Pfam" id="PF01370"/>
    </source>
</evidence>
<dbReference type="Proteomes" id="UP000187013">
    <property type="component" value="Unassembled WGS sequence"/>
</dbReference>
<comment type="catalytic activity">
    <reaction evidence="1">
        <text>UDP-alpha-D-glucose = UDP-alpha-D-galactose</text>
        <dbReference type="Rhea" id="RHEA:22168"/>
        <dbReference type="ChEBI" id="CHEBI:58885"/>
        <dbReference type="ChEBI" id="CHEBI:66914"/>
        <dbReference type="EC" id="5.1.3.2"/>
    </reaction>
</comment>
<dbReference type="GO" id="GO:0006012">
    <property type="term" value="P:galactose metabolic process"/>
    <property type="evidence" value="ECO:0007669"/>
    <property type="project" value="UniProtKB-KW"/>
</dbReference>
<keyword evidence="5" id="KW-0520">NAD</keyword>
<comment type="caution">
    <text evidence="12">The sequence shown here is derived from an EMBL/GenBank/DDBJ whole genome shotgun (WGS) entry which is preliminary data.</text>
</comment>
<dbReference type="InterPro" id="IPR018052">
    <property type="entry name" value="Ald1_epimerase_CS"/>
</dbReference>
<evidence type="ECO:0000256" key="6">
    <source>
        <dbReference type="ARBA" id="ARBA00023144"/>
    </source>
</evidence>
<dbReference type="Gene3D" id="2.70.98.10">
    <property type="match status" value="1"/>
</dbReference>
<dbReference type="InterPro" id="IPR005886">
    <property type="entry name" value="UDP_G4E"/>
</dbReference>
<dbReference type="PROSITE" id="PS00545">
    <property type="entry name" value="ALDOSE_1_EPIMERASE"/>
    <property type="match status" value="1"/>
</dbReference>
<comment type="cofactor">
    <cofactor evidence="2">
        <name>NAD(+)</name>
        <dbReference type="ChEBI" id="CHEBI:57540"/>
    </cofactor>
</comment>
<comment type="pathway">
    <text evidence="3">Carbohydrate metabolism; galactose metabolism.</text>
</comment>
<keyword evidence="6" id="KW-0299">Galactose metabolism</keyword>
<comment type="similarity">
    <text evidence="9">In the N-terminal section; belongs to the NAD(P)-dependent epimerase/dehydratase family.</text>
</comment>
<evidence type="ECO:0000256" key="5">
    <source>
        <dbReference type="ARBA" id="ARBA00023027"/>
    </source>
</evidence>
<evidence type="ECO:0000256" key="9">
    <source>
        <dbReference type="ARBA" id="ARBA00037955"/>
    </source>
</evidence>
<protein>
    <recommendedName>
        <fullName evidence="11">NAD-dependent epimerase/dehydratase domain-containing protein</fullName>
    </recommendedName>
</protein>
<dbReference type="NCBIfam" id="TIGR01179">
    <property type="entry name" value="galE"/>
    <property type="match status" value="1"/>
</dbReference>
<name>A0A1Q2ZSX5_ZYGRO</name>
<dbReference type="SUPFAM" id="SSF51735">
    <property type="entry name" value="NAD(P)-binding Rossmann-fold domains"/>
    <property type="match status" value="1"/>
</dbReference>
<dbReference type="EMBL" id="BDGX01000001">
    <property type="protein sequence ID" value="GAV46592.1"/>
    <property type="molecule type" value="Genomic_DNA"/>
</dbReference>
<dbReference type="Gene3D" id="3.90.25.10">
    <property type="entry name" value="UDP-galactose 4-epimerase, domain 1"/>
    <property type="match status" value="1"/>
</dbReference>
<comment type="pathway">
    <text evidence="4">Carbohydrate metabolism; hexose metabolism.</text>
</comment>
<evidence type="ECO:0000256" key="2">
    <source>
        <dbReference type="ARBA" id="ARBA00001911"/>
    </source>
</evidence>
<dbReference type="PANTHER" id="PTHR43725:SF47">
    <property type="entry name" value="UDP-GLUCOSE 4-EPIMERASE"/>
    <property type="match status" value="1"/>
</dbReference>
<dbReference type="CDD" id="cd05247">
    <property type="entry name" value="UDP_G4E_1_SDR_e"/>
    <property type="match status" value="1"/>
</dbReference>
<dbReference type="Pfam" id="PF01263">
    <property type="entry name" value="Aldose_epim"/>
    <property type="match status" value="1"/>
</dbReference>
<organism evidence="12 13">
    <name type="scientific">Zygosaccharomyces rouxii</name>
    <dbReference type="NCBI Taxonomy" id="4956"/>
    <lineage>
        <taxon>Eukaryota</taxon>
        <taxon>Fungi</taxon>
        <taxon>Dikarya</taxon>
        <taxon>Ascomycota</taxon>
        <taxon>Saccharomycotina</taxon>
        <taxon>Saccharomycetes</taxon>
        <taxon>Saccharomycetales</taxon>
        <taxon>Saccharomycetaceae</taxon>
        <taxon>Zygosaccharomyces</taxon>
    </lineage>
</organism>
<dbReference type="SUPFAM" id="SSF74650">
    <property type="entry name" value="Galactose mutarotase-like"/>
    <property type="match status" value="1"/>
</dbReference>
<comment type="similarity">
    <text evidence="10">In the C-terminal section; belongs to the aldose epimerase family.</text>
</comment>
<keyword evidence="6" id="KW-0119">Carbohydrate metabolism</keyword>
<dbReference type="InterPro" id="IPR014718">
    <property type="entry name" value="GH-type_carb-bd"/>
</dbReference>
<dbReference type="InterPro" id="IPR036291">
    <property type="entry name" value="NAD(P)-bd_dom_sf"/>
</dbReference>
<sequence>MVSKVLVTGGAGYIGSHAVVELLANGYECVVVDNLSNSSYESLARVQVLAKKYVPFYKVDLIDLEALTKVFEEHSDIESVIHFAGLKAVGESSQIPLQYYQNNVSGTLVLLQLMQKYRVKEFVFSSSATVYGDYTRYPGIIQVPETCPLQPTNPYGHTKFTIENILRDVSASGGWKFAILRYFNPIGAHPSGLIGEDPLGIPNNLLPYMAQVAVGRREKLSVFGNDYDTRDGTPIRDYIHVVDLAKGHVAALKYLQDQENDICEEWNLGSGKGSSVLEMYDAFTRSCGIKISKEIVGRRNGDVPLLVAKPTKAELELNWKTELGVKESCEDLWRWVTKNPFGYSQHGVIGTTVHKGDYDNRLVTLGHGSRFQLIISNRGASIIDLLVDGQSIVLGPGDPGDYSGATIGRYANRIVGGKYDLDGKVHQLTTNDNGNTNHSSVGCYSEKHFLGPLVKTPSKGVFIAEYVLLDEQPRDFQSDLQVSVIYTLDVQAKALDIQYQAVLTKGESTPINLTNHTYFNLNKVNADTVQGTEIRLATNKAVGLDGTLHQVDVSTFNDKEEEVTILDSVEPRIDHCFVVAESTSLDSTKGKLLPVLRASHPESHISLEVLTTEPSFQLYTGDGLTGFTPRSGFAVEPARYVNAINDERWKKTVTLSQGDAYRSRIVYRFT</sequence>
<dbReference type="PANTHER" id="PTHR43725">
    <property type="entry name" value="UDP-GLUCOSE 4-EPIMERASE"/>
    <property type="match status" value="1"/>
</dbReference>
<reference evidence="12 13" key="1">
    <citation type="submission" date="2016-08" db="EMBL/GenBank/DDBJ databases">
        <title>Draft genome sequence of allopolyploid Zygosaccharomyces rouxii.</title>
        <authorList>
            <person name="Watanabe J."/>
            <person name="Uehara K."/>
            <person name="Mogi Y."/>
            <person name="Tsukioka Y."/>
        </authorList>
    </citation>
    <scope>NUCLEOTIDE SEQUENCE [LARGE SCALE GENOMIC DNA]</scope>
    <source>
        <strain evidence="12 13">NBRC 110957</strain>
    </source>
</reference>
<dbReference type="OrthoDB" id="9402762at2759"/>
<dbReference type="InterPro" id="IPR001509">
    <property type="entry name" value="Epimerase_deHydtase"/>
</dbReference>
<dbReference type="NCBIfam" id="NF007956">
    <property type="entry name" value="PRK10675.1"/>
    <property type="match status" value="1"/>
</dbReference>
<proteinExistence type="inferred from homology"/>